<evidence type="ECO:0000256" key="1">
    <source>
        <dbReference type="ARBA" id="ARBA00023015"/>
    </source>
</evidence>
<organism evidence="6 8">
    <name type="scientific">Neodiprion lecontei</name>
    <name type="common">Redheaded pine sawfly</name>
    <dbReference type="NCBI Taxonomy" id="441921"/>
    <lineage>
        <taxon>Eukaryota</taxon>
        <taxon>Metazoa</taxon>
        <taxon>Ecdysozoa</taxon>
        <taxon>Arthropoda</taxon>
        <taxon>Hexapoda</taxon>
        <taxon>Insecta</taxon>
        <taxon>Pterygota</taxon>
        <taxon>Neoptera</taxon>
        <taxon>Endopterygota</taxon>
        <taxon>Hymenoptera</taxon>
        <taxon>Tenthredinoidea</taxon>
        <taxon>Diprionidae</taxon>
        <taxon>Diprioninae</taxon>
        <taxon>Neodiprion</taxon>
    </lineage>
</organism>
<evidence type="ECO:0000313" key="6">
    <source>
        <dbReference type="Proteomes" id="UP000829291"/>
    </source>
</evidence>
<sequence>MLTYGNSNGSAPDAENGSPADSLISGDGEIGDIGDSPGTPRDTEEEATFSDEFYSHDTDDEDEHGKRRRATSSTLIVPTQYFDAPKLDGISGSGGSRLGSPVPRTGGLGVRKLFTNSRERWRQQNVSGAFAELRKLVPTHPPDKKLSKNEILRMAIRYIRLLSNVLDWQKNQDRNGLQSSCNSTVTELRVKSEPMYLGSHQTKPGSPGFFKQEKITSDSTPDGGYRPAYPAQRLPAHTFLTCHRHGNDLLMIAPVGAGKAGNIAGSNAARERSGNHYNSANGTTNGLASAILNNSARHIGYGKSPVTNGPAILSNGSGGVAGTGTGSAQGGAVNAVGHKRLKVEAADEDQVVQNKGLSPVITNARKRARVSLTKDSAAAFRTSEFKSVNRK</sequence>
<dbReference type="SMART" id="SM00353">
    <property type="entry name" value="HLH"/>
    <property type="match status" value="1"/>
</dbReference>
<evidence type="ECO:0000256" key="4">
    <source>
        <dbReference type="SAM" id="MobiDB-lite"/>
    </source>
</evidence>
<dbReference type="Gene3D" id="4.10.280.10">
    <property type="entry name" value="Helix-loop-helix DNA-binding domain"/>
    <property type="match status" value="1"/>
</dbReference>
<evidence type="ECO:0000259" key="5">
    <source>
        <dbReference type="PROSITE" id="PS50888"/>
    </source>
</evidence>
<gene>
    <name evidence="7 8" type="primary">LOC107224851</name>
</gene>
<dbReference type="PROSITE" id="PS50888">
    <property type="entry name" value="BHLH"/>
    <property type="match status" value="1"/>
</dbReference>
<dbReference type="PANTHER" id="PTHR13864">
    <property type="entry name" value="T-CELL ACUTE LYMPHOCYTIC LEUKEMIA/STEM CELL LEUKEMIA-RELATED"/>
    <property type="match status" value="1"/>
</dbReference>
<dbReference type="InterPro" id="IPR036638">
    <property type="entry name" value="HLH_DNA-bd_sf"/>
</dbReference>
<accession>A0ABM3G326</accession>
<dbReference type="InterPro" id="IPR011598">
    <property type="entry name" value="bHLH_dom"/>
</dbReference>
<evidence type="ECO:0000313" key="8">
    <source>
        <dbReference type="RefSeq" id="XP_046594671.1"/>
    </source>
</evidence>
<feature type="compositionally biased region" description="Polar residues" evidence="4">
    <location>
        <begin position="1"/>
        <end position="10"/>
    </location>
</feature>
<dbReference type="PANTHER" id="PTHR13864:SF15">
    <property type="entry name" value="T-CELL ACUTE LYMPHOCYTIC LEUKEMIA PROTEIN 1 HOMOLOG-RELATED"/>
    <property type="match status" value="1"/>
</dbReference>
<name>A0ABM3G326_NEOLC</name>
<dbReference type="GeneID" id="107224851"/>
<dbReference type="InterPro" id="IPR040238">
    <property type="entry name" value="TAL-like"/>
</dbReference>
<keyword evidence="6" id="KW-1185">Reference proteome</keyword>
<dbReference type="Pfam" id="PF00010">
    <property type="entry name" value="HLH"/>
    <property type="match status" value="1"/>
</dbReference>
<dbReference type="RefSeq" id="XP_046594671.1">
    <property type="nucleotide sequence ID" value="XM_046738715.1"/>
</dbReference>
<keyword evidence="3" id="KW-0804">Transcription</keyword>
<evidence type="ECO:0000313" key="7">
    <source>
        <dbReference type="RefSeq" id="XP_046594665.1"/>
    </source>
</evidence>
<dbReference type="RefSeq" id="XP_046594665.1">
    <property type="nucleotide sequence ID" value="XM_046738709.1"/>
</dbReference>
<proteinExistence type="predicted"/>
<feature type="region of interest" description="Disordered" evidence="4">
    <location>
        <begin position="1"/>
        <end position="72"/>
    </location>
</feature>
<keyword evidence="1" id="KW-0805">Transcription regulation</keyword>
<evidence type="ECO:0000256" key="3">
    <source>
        <dbReference type="ARBA" id="ARBA00023163"/>
    </source>
</evidence>
<protein>
    <submittedName>
        <fullName evidence="7 8">Uncharacterized protein LOC107224851 isoform X2</fullName>
    </submittedName>
</protein>
<feature type="domain" description="BHLH" evidence="5">
    <location>
        <begin position="110"/>
        <end position="162"/>
    </location>
</feature>
<dbReference type="Proteomes" id="UP000829291">
    <property type="component" value="Chromosome 1"/>
</dbReference>
<dbReference type="SUPFAM" id="SSF47459">
    <property type="entry name" value="HLH, helix-loop-helix DNA-binding domain"/>
    <property type="match status" value="1"/>
</dbReference>
<reference evidence="7 8" key="1">
    <citation type="submission" date="2025-05" db="UniProtKB">
        <authorList>
            <consortium name="RefSeq"/>
        </authorList>
    </citation>
    <scope>IDENTIFICATION</scope>
    <source>
        <tissue evidence="7 8">Thorax and Abdomen</tissue>
    </source>
</reference>
<dbReference type="CDD" id="cd19708">
    <property type="entry name" value="bHLH_TS_dHLH3B_like"/>
    <property type="match status" value="1"/>
</dbReference>
<keyword evidence="2" id="KW-0238">DNA-binding</keyword>
<evidence type="ECO:0000256" key="2">
    <source>
        <dbReference type="ARBA" id="ARBA00023125"/>
    </source>
</evidence>